<protein>
    <recommendedName>
        <fullName evidence="2">Protein SirB1 N-terminal domain-containing protein</fullName>
    </recommendedName>
</protein>
<reference evidence="3 4" key="1">
    <citation type="submission" date="2016-05" db="EMBL/GenBank/DDBJ databases">
        <title>Genome Sequence of Pseudomonas citronellolis Strain SJTE-3, an Estrogens and Persistent Organic Pollutants degradation strain.</title>
        <authorList>
            <person name="Liang R."/>
        </authorList>
    </citation>
    <scope>NUCLEOTIDE SEQUENCE [LARGE SCALE GENOMIC DNA]</scope>
    <source>
        <strain evidence="3 4">SJTE-3</strain>
    </source>
</reference>
<evidence type="ECO:0000313" key="4">
    <source>
        <dbReference type="Proteomes" id="UP000077748"/>
    </source>
</evidence>
<dbReference type="Pfam" id="PF13369">
    <property type="entry name" value="Transglut_core2"/>
    <property type="match status" value="1"/>
</dbReference>
<dbReference type="EMBL" id="CP015878">
    <property type="protein sequence ID" value="ANI17149.1"/>
    <property type="molecule type" value="Genomic_DNA"/>
</dbReference>
<dbReference type="PANTHER" id="PTHR31350">
    <property type="entry name" value="SI:DKEY-261L7.2"/>
    <property type="match status" value="1"/>
</dbReference>
<accession>A0A1A9KI35</accession>
<comment type="similarity">
    <text evidence="1">Belongs to the UPF0162 family.</text>
</comment>
<evidence type="ECO:0000256" key="1">
    <source>
        <dbReference type="ARBA" id="ARBA00007100"/>
    </source>
</evidence>
<proteinExistence type="inferred from homology"/>
<gene>
    <name evidence="3" type="ORF">A9C11_25600</name>
</gene>
<dbReference type="AlphaFoldDB" id="A0A1A9KI35"/>
<dbReference type="RefSeq" id="WP_064584227.1">
    <property type="nucleotide sequence ID" value="NZ_CP015878.1"/>
</dbReference>
<dbReference type="PANTHER" id="PTHR31350:SF21">
    <property type="entry name" value="F-BOX ONLY PROTEIN 21"/>
    <property type="match status" value="1"/>
</dbReference>
<dbReference type="InterPro" id="IPR032698">
    <property type="entry name" value="SirB1_N"/>
</dbReference>
<sequence length="269" mass="29993">MDPRQACLACLAQEPPALFEAALWIAAEHEPHLPPEQALRVLDDLQRQLQATLPVAAGDIERAQLLLRRLNELGFAEDDDVPLLARAALLPQVLQRRRGQPLSLALIALELARRQGIALQGVNFPARFLLRVPGADHLLDPATGRRLYPRDCRDLLARHLGPNVELSATFLRSAEPREMLQRLSRNLRQLHQTAGDHLAALKDAQRVLELGAASAADHLARADLYHQLECPQAERYDLERALLLSDDPAEQLRLGQRIEAIAVQKKALH</sequence>
<name>A0A1A9KI35_9PSED</name>
<dbReference type="Proteomes" id="UP000077748">
    <property type="component" value="Chromosome"/>
</dbReference>
<organism evidence="3 4">
    <name type="scientific">Pseudomonas citronellolis</name>
    <dbReference type="NCBI Taxonomy" id="53408"/>
    <lineage>
        <taxon>Bacteria</taxon>
        <taxon>Pseudomonadati</taxon>
        <taxon>Pseudomonadota</taxon>
        <taxon>Gammaproteobacteria</taxon>
        <taxon>Pseudomonadales</taxon>
        <taxon>Pseudomonadaceae</taxon>
        <taxon>Pseudomonas</taxon>
    </lineage>
</organism>
<evidence type="ECO:0000313" key="3">
    <source>
        <dbReference type="EMBL" id="ANI17149.1"/>
    </source>
</evidence>
<feature type="domain" description="Protein SirB1 N-terminal" evidence="2">
    <location>
        <begin position="37"/>
        <end position="184"/>
    </location>
</feature>
<evidence type="ECO:0000259" key="2">
    <source>
        <dbReference type="Pfam" id="PF13369"/>
    </source>
</evidence>